<dbReference type="AlphaFoldDB" id="A0A1G7T4K8"/>
<keyword evidence="2" id="KW-1185">Reference proteome</keyword>
<organism evidence="1 2">
    <name type="scientific">Dyadobacter soli</name>
    <dbReference type="NCBI Taxonomy" id="659014"/>
    <lineage>
        <taxon>Bacteria</taxon>
        <taxon>Pseudomonadati</taxon>
        <taxon>Bacteroidota</taxon>
        <taxon>Cytophagia</taxon>
        <taxon>Cytophagales</taxon>
        <taxon>Spirosomataceae</taxon>
        <taxon>Dyadobacter</taxon>
    </lineage>
</organism>
<proteinExistence type="predicted"/>
<dbReference type="Proteomes" id="UP000198748">
    <property type="component" value="Unassembled WGS sequence"/>
</dbReference>
<sequence length="306" mass="35627">MMMRYISEDVKDLKPVWLSSQETERPEKILPEFWRNYTIADCRFFLWQMLSASISTEGQHVDASPEEQIYFFENLVVYLEASFVLDQHQSLSKARADEGEHIEPCKSFEESHSSERLPNRRILTKKLNKRLKRLSIWHRDGFDDPYAILDSFFDAYDLTSFKARLYDILQVCCQEKYYDKGCPADVLYLLEKVESIINSAYLILSGEKEKRLTKSKPSAEGTCKASVGPDGEIELPASTIQFLTEFFEYKSLKKWKQELNQICLYSLSSQSAQEWGVYIDMLTLYQLLGRLAETAFDLRKNKSALT</sequence>
<dbReference type="EMBL" id="FNAN01000017">
    <property type="protein sequence ID" value="SDG30307.1"/>
    <property type="molecule type" value="Genomic_DNA"/>
</dbReference>
<dbReference type="RefSeq" id="WP_090155899.1">
    <property type="nucleotide sequence ID" value="NZ_FNAN01000017.1"/>
</dbReference>
<dbReference type="STRING" id="659014.SAMN04487996_11793"/>
<reference evidence="2" key="1">
    <citation type="submission" date="2016-10" db="EMBL/GenBank/DDBJ databases">
        <authorList>
            <person name="Varghese N."/>
            <person name="Submissions S."/>
        </authorList>
    </citation>
    <scope>NUCLEOTIDE SEQUENCE [LARGE SCALE GENOMIC DNA]</scope>
    <source>
        <strain evidence="2">DSM 25329</strain>
    </source>
</reference>
<protein>
    <submittedName>
        <fullName evidence="1">Uncharacterized protein</fullName>
    </submittedName>
</protein>
<gene>
    <name evidence="1" type="ORF">SAMN04487996_11793</name>
</gene>
<accession>A0A1G7T4K8</accession>
<dbReference type="OrthoDB" id="663319at2"/>
<evidence type="ECO:0000313" key="1">
    <source>
        <dbReference type="EMBL" id="SDG30307.1"/>
    </source>
</evidence>
<evidence type="ECO:0000313" key="2">
    <source>
        <dbReference type="Proteomes" id="UP000198748"/>
    </source>
</evidence>
<name>A0A1G7T4K8_9BACT</name>